<keyword evidence="1" id="KW-0472">Membrane</keyword>
<feature type="non-terminal residue" evidence="2">
    <location>
        <position position="62"/>
    </location>
</feature>
<evidence type="ECO:0000313" key="2">
    <source>
        <dbReference type="EMBL" id="KGR21648.1"/>
    </source>
</evidence>
<feature type="non-terminal residue" evidence="2">
    <location>
        <position position="1"/>
    </location>
</feature>
<comment type="caution">
    <text evidence="2">The sequence shown here is derived from an EMBL/GenBank/DDBJ whole genome shotgun (WGS) entry which is preliminary data.</text>
</comment>
<dbReference type="Proteomes" id="UP000030161">
    <property type="component" value="Unassembled WGS sequence"/>
</dbReference>
<accession>A0AB34PZX0</accession>
<dbReference type="EMBL" id="AJIX01000003">
    <property type="protein sequence ID" value="KGR21648.1"/>
    <property type="molecule type" value="Genomic_DNA"/>
</dbReference>
<protein>
    <submittedName>
        <fullName evidence="2">Uncharacterized protein</fullName>
    </submittedName>
</protein>
<organism evidence="2 3">
    <name type="scientific">Candida albicans P78048</name>
    <dbReference type="NCBI Taxonomy" id="1094989"/>
    <lineage>
        <taxon>Eukaryota</taxon>
        <taxon>Fungi</taxon>
        <taxon>Dikarya</taxon>
        <taxon>Ascomycota</taxon>
        <taxon>Saccharomycotina</taxon>
        <taxon>Pichiomycetes</taxon>
        <taxon>Debaryomycetaceae</taxon>
        <taxon>Candida/Lodderomyces clade</taxon>
        <taxon>Candida</taxon>
    </lineage>
</organism>
<reference evidence="2 3" key="1">
    <citation type="submission" date="2013-12" db="EMBL/GenBank/DDBJ databases">
        <title>The Genome Sequence of Candida albicans P78048.</title>
        <authorList>
            <consortium name="The Broad Institute Genome Sequencing Platform"/>
            <consortium name="The Broad Institute Genome Sequencing Center for Infectious Disease"/>
            <person name="Cuomo C."/>
            <person name="Bennett R."/>
            <person name="Hirakawa M."/>
            <person name="Noverr M."/>
            <person name="Mitchell A."/>
            <person name="Young S.K."/>
            <person name="Zeng Q."/>
            <person name="Gargeya S."/>
            <person name="Fitzgerald M."/>
            <person name="Abouelleil A."/>
            <person name="Alvarado L."/>
            <person name="Berlin A.M."/>
            <person name="Chapman S.B."/>
            <person name="Dewar J."/>
            <person name="Goldberg J."/>
            <person name="Griggs A."/>
            <person name="Gujja S."/>
            <person name="Hansen M."/>
            <person name="Howarth C."/>
            <person name="Imamovic A."/>
            <person name="Larimer J."/>
            <person name="McCowan C."/>
            <person name="Murphy C."/>
            <person name="Pearson M."/>
            <person name="Priest M."/>
            <person name="Roberts A."/>
            <person name="Saif S."/>
            <person name="Shea T."/>
            <person name="Sykes S."/>
            <person name="Wortman J."/>
            <person name="Nusbaum C."/>
            <person name="Birren B."/>
        </authorList>
    </citation>
    <scope>NUCLEOTIDE SEQUENCE [LARGE SCALE GENOMIC DNA]</scope>
    <source>
        <strain evidence="2 3">P78048</strain>
    </source>
</reference>
<evidence type="ECO:0000313" key="3">
    <source>
        <dbReference type="Proteomes" id="UP000030161"/>
    </source>
</evidence>
<keyword evidence="1" id="KW-1133">Transmembrane helix</keyword>
<sequence length="62" mass="7331">GIIDSNYKHNPTKVKNTNYIFDCLVIIFFISLHPTKVVFVSFFNFYLDLIAFFETKKKYSTV</sequence>
<feature type="transmembrane region" description="Helical" evidence="1">
    <location>
        <begin position="19"/>
        <end position="47"/>
    </location>
</feature>
<gene>
    <name evidence="2" type="ORF">MG3_00655</name>
</gene>
<proteinExistence type="predicted"/>
<evidence type="ECO:0000256" key="1">
    <source>
        <dbReference type="SAM" id="Phobius"/>
    </source>
</evidence>
<dbReference type="AlphaFoldDB" id="A0AB34PZX0"/>
<keyword evidence="1" id="KW-0812">Transmembrane</keyword>
<name>A0AB34PZX0_CANAX</name>